<keyword evidence="2" id="KW-1185">Reference proteome</keyword>
<evidence type="ECO:0000313" key="1">
    <source>
        <dbReference type="EMBL" id="DAD42754.1"/>
    </source>
</evidence>
<comment type="caution">
    <text evidence="1">The sequence shown here is derived from an EMBL/GenBank/DDBJ whole genome shotgun (WGS) entry which is preliminary data.</text>
</comment>
<dbReference type="EMBL" id="DUZY01000006">
    <property type="protein sequence ID" value="DAD42754.1"/>
    <property type="molecule type" value="Genomic_DNA"/>
</dbReference>
<reference evidence="1 2" key="1">
    <citation type="journal article" date="2020" name="Mol. Biol. Evol.">
        <title>Distinct Expression and Methylation Patterns for Genes with Different Fates following a Single Whole-Genome Duplication in Flowering Plants.</title>
        <authorList>
            <person name="Shi T."/>
            <person name="Rahmani R.S."/>
            <person name="Gugger P.F."/>
            <person name="Wang M."/>
            <person name="Li H."/>
            <person name="Zhang Y."/>
            <person name="Li Z."/>
            <person name="Wang Q."/>
            <person name="Van de Peer Y."/>
            <person name="Marchal K."/>
            <person name="Chen J."/>
        </authorList>
    </citation>
    <scope>NUCLEOTIDE SEQUENCE [LARGE SCALE GENOMIC DNA]</scope>
    <source>
        <tissue evidence="1">Leaf</tissue>
    </source>
</reference>
<dbReference type="Proteomes" id="UP000607653">
    <property type="component" value="Unassembled WGS sequence"/>
</dbReference>
<name>A0A822Z8T9_NELNU</name>
<sequence length="143" mass="16731">MLHLGLHIRDVLNGFRRQQPTERNGFHQGQRMGPGYFDQRRKRFSPREKGDRLKGMISFGFGGRNSEGKVNIKANHRHLFLEVEAGGVERRKDFLQACLVGCFDRRDLRVEEVAQLVSKAWGCLKGVELRRLDDEYWLFLLPY</sequence>
<gene>
    <name evidence="1" type="ORF">HUJ06_000984</name>
</gene>
<proteinExistence type="predicted"/>
<dbReference type="AlphaFoldDB" id="A0A822Z8T9"/>
<evidence type="ECO:0000313" key="2">
    <source>
        <dbReference type="Proteomes" id="UP000607653"/>
    </source>
</evidence>
<organism evidence="1 2">
    <name type="scientific">Nelumbo nucifera</name>
    <name type="common">Sacred lotus</name>
    <dbReference type="NCBI Taxonomy" id="4432"/>
    <lineage>
        <taxon>Eukaryota</taxon>
        <taxon>Viridiplantae</taxon>
        <taxon>Streptophyta</taxon>
        <taxon>Embryophyta</taxon>
        <taxon>Tracheophyta</taxon>
        <taxon>Spermatophyta</taxon>
        <taxon>Magnoliopsida</taxon>
        <taxon>Proteales</taxon>
        <taxon>Nelumbonaceae</taxon>
        <taxon>Nelumbo</taxon>
    </lineage>
</organism>
<accession>A0A822Z8T9</accession>
<protein>
    <submittedName>
        <fullName evidence="1">Uncharacterized protein</fullName>
    </submittedName>
</protein>